<accession>A0A4T5TD87</accession>
<dbReference type="Proteomes" id="UP000555763">
    <property type="component" value="Unassembled WGS sequence"/>
</dbReference>
<evidence type="ECO:0000256" key="1">
    <source>
        <dbReference type="SAM" id="MobiDB-lite"/>
    </source>
</evidence>
<feature type="region of interest" description="Disordered" evidence="1">
    <location>
        <begin position="1"/>
        <end position="22"/>
    </location>
</feature>
<gene>
    <name evidence="2" type="ORF">A5U30_002897</name>
    <name evidence="3" type="ORF">C9160_17700</name>
</gene>
<reference evidence="2 5" key="2">
    <citation type="submission" date="2020-02" db="EMBL/GenBank/DDBJ databases">
        <authorList>
            <consortium name="PulseNet: The National Subtyping Network for Foodborne Disease Surveillance"/>
            <person name="Tarr C.L."/>
            <person name="Trees E."/>
            <person name="Katz L.S."/>
            <person name="Carleton-Romer H.A."/>
            <person name="Stroika S."/>
            <person name="Kucerova Z."/>
            <person name="Roache K.F."/>
            <person name="Sabol A.L."/>
            <person name="Besser J."/>
            <person name="Gerner-Smidt P."/>
        </authorList>
    </citation>
    <scope>NUCLEOTIDE SEQUENCE [LARGE SCALE GENOMIC DNA]</scope>
    <source>
        <strain evidence="2 5">PNUSAE002719</strain>
    </source>
</reference>
<sequence length="94" mass="10689">MTTPPPTGTGRQTNENFVSPDPHKVLNNHYKPLIKLNYNDSLELAPPEQGKKNLRKFRKILPTSPTVARKVQAHRHDIVNQLPALTPKHPQQWG</sequence>
<protein>
    <submittedName>
        <fullName evidence="2">Uncharacterized protein</fullName>
    </submittedName>
</protein>
<dbReference type="Proteomes" id="UP000306700">
    <property type="component" value="Unassembled WGS sequence"/>
</dbReference>
<dbReference type="AlphaFoldDB" id="A0A4T5TD87"/>
<evidence type="ECO:0000313" key="3">
    <source>
        <dbReference type="EMBL" id="TJH19685.1"/>
    </source>
</evidence>
<comment type="caution">
    <text evidence="2">The sequence shown here is derived from an EMBL/GenBank/DDBJ whole genome shotgun (WGS) entry which is preliminary data.</text>
</comment>
<dbReference type="EMBL" id="RRNI01000019">
    <property type="protein sequence ID" value="TJH19685.1"/>
    <property type="molecule type" value="Genomic_DNA"/>
</dbReference>
<dbReference type="EMBL" id="AATLZG010000019">
    <property type="protein sequence ID" value="EFM8155262.1"/>
    <property type="molecule type" value="Genomic_DNA"/>
</dbReference>
<evidence type="ECO:0000313" key="4">
    <source>
        <dbReference type="Proteomes" id="UP000306700"/>
    </source>
</evidence>
<dbReference type="RefSeq" id="WP_136852799.1">
    <property type="nucleotide sequence ID" value="NZ_JAVDCZ010000174.1"/>
</dbReference>
<proteinExistence type="predicted"/>
<organism evidence="2 5">
    <name type="scientific">Escherichia coli</name>
    <dbReference type="NCBI Taxonomy" id="562"/>
    <lineage>
        <taxon>Bacteria</taxon>
        <taxon>Pseudomonadati</taxon>
        <taxon>Pseudomonadota</taxon>
        <taxon>Gammaproteobacteria</taxon>
        <taxon>Enterobacterales</taxon>
        <taxon>Enterobacteriaceae</taxon>
        <taxon>Escherichia</taxon>
    </lineage>
</organism>
<evidence type="ECO:0000313" key="5">
    <source>
        <dbReference type="Proteomes" id="UP000555763"/>
    </source>
</evidence>
<name>A0A4T5TD87_ECOLX</name>
<reference evidence="3 4" key="1">
    <citation type="submission" date="2018-12" db="EMBL/GenBank/DDBJ databases">
        <title>Food and Water Safety Consortium.</title>
        <authorList>
            <person name="Tyson S."/>
            <person name="Peterson C.-L."/>
            <person name="Olson A."/>
            <person name="Tyler S."/>
            <person name="Cabral J."/>
            <person name="Lynch T."/>
            <person name="Knox N."/>
            <person name="Van Domselaar G."/>
            <person name="Graham M."/>
        </authorList>
    </citation>
    <scope>NUCLEOTIDE SEQUENCE [LARGE SCALE GENOMIC DNA]</scope>
    <source>
        <strain evidence="3 4">FWSEC0384</strain>
    </source>
</reference>
<evidence type="ECO:0000313" key="2">
    <source>
        <dbReference type="EMBL" id="EFM8155262.1"/>
    </source>
</evidence>